<evidence type="ECO:0000256" key="3">
    <source>
        <dbReference type="ARBA" id="ARBA00023125"/>
    </source>
</evidence>
<dbReference type="SUPFAM" id="SSF47413">
    <property type="entry name" value="lambda repressor-like DNA-binding domains"/>
    <property type="match status" value="1"/>
</dbReference>
<dbReference type="OrthoDB" id="9772505at2"/>
<dbReference type="InterPro" id="IPR000843">
    <property type="entry name" value="HTH_LacI"/>
</dbReference>
<dbReference type="InterPro" id="IPR028082">
    <property type="entry name" value="Peripla_BP_I"/>
</dbReference>
<evidence type="ECO:0000256" key="1">
    <source>
        <dbReference type="ARBA" id="ARBA00022491"/>
    </source>
</evidence>
<keyword evidence="2" id="KW-0805">Transcription regulation</keyword>
<dbReference type="InterPro" id="IPR010982">
    <property type="entry name" value="Lambda_DNA-bd_dom_sf"/>
</dbReference>
<evidence type="ECO:0000313" key="6">
    <source>
        <dbReference type="EMBL" id="EDQ33057.1"/>
    </source>
</evidence>
<dbReference type="PANTHER" id="PTHR30146:SF95">
    <property type="entry name" value="RIBOSE OPERON REPRESSOR"/>
    <property type="match status" value="1"/>
</dbReference>
<proteinExistence type="predicted"/>
<reference evidence="6 7" key="1">
    <citation type="submission" date="2007-10" db="EMBL/GenBank/DDBJ databases">
        <authorList>
            <person name="Wagner-Dobler I."/>
            <person name="Ferriera S."/>
            <person name="Johnson J."/>
            <person name="Kravitz S."/>
            <person name="Beeson K."/>
            <person name="Sutton G."/>
            <person name="Rogers Y.-H."/>
            <person name="Friedman R."/>
            <person name="Frazier M."/>
            <person name="Venter J.C."/>
        </authorList>
    </citation>
    <scope>NUCLEOTIDE SEQUENCE [LARGE SCALE GENOMIC DNA]</scope>
    <source>
        <strain evidence="6 7">DFL-43</strain>
    </source>
</reference>
<evidence type="ECO:0000259" key="5">
    <source>
        <dbReference type="PROSITE" id="PS50932"/>
    </source>
</evidence>
<sequence>MNPSTPVTSEDVARHANVSQSAVSRAFTPGASVSLKMREKILKSAAELGYRPNALARAMISGKSGLIAMLVAYLDNQFYPVMLEQLSRRLQASGYQVLLFMTEPGDQDEVVGRILQYQVEGIVMASATLSSDLARECARTGIPVVLFNRYVATSPASCVTSDNIEGGRLIADYLVRGGHERIGFIAGAEDSSTNRDREAGFYNGLAEHGLAVFERVVGGYSFEGAAAAARVLFDRPDRPDAVFVANDHMAFSVMDVLRDELGLRIPEDVSVIGYDDVPQAAWKGYDLTTVSQAGAQMVEATAEILVEQIEQAAVRKRAAVLPAELIVRSSARIPQG</sequence>
<name>A9D7D6_HOEPD</name>
<dbReference type="Gene3D" id="1.10.260.40">
    <property type="entry name" value="lambda repressor-like DNA-binding domains"/>
    <property type="match status" value="1"/>
</dbReference>
<dbReference type="HOGENOM" id="CLU_037628_6_1_5"/>
<keyword evidence="1" id="KW-0678">Repressor</keyword>
<organism evidence="6 7">
    <name type="scientific">Hoeflea phototrophica (strain DSM 17068 / NCIMB 14078 / DFL-43)</name>
    <dbReference type="NCBI Taxonomy" id="411684"/>
    <lineage>
        <taxon>Bacteria</taxon>
        <taxon>Pseudomonadati</taxon>
        <taxon>Pseudomonadota</taxon>
        <taxon>Alphaproteobacteria</taxon>
        <taxon>Hyphomicrobiales</taxon>
        <taxon>Rhizobiaceae</taxon>
        <taxon>Hoeflea</taxon>
    </lineage>
</organism>
<evidence type="ECO:0000256" key="2">
    <source>
        <dbReference type="ARBA" id="ARBA00023015"/>
    </source>
</evidence>
<dbReference type="eggNOG" id="COG1609">
    <property type="taxonomic scope" value="Bacteria"/>
</dbReference>
<dbReference type="CDD" id="cd06278">
    <property type="entry name" value="PBP1_LacI-like"/>
    <property type="match status" value="1"/>
</dbReference>
<gene>
    <name evidence="6" type="ORF">HPDFL43_16316</name>
</gene>
<dbReference type="SMART" id="SM00354">
    <property type="entry name" value="HTH_LACI"/>
    <property type="match status" value="1"/>
</dbReference>
<evidence type="ECO:0000313" key="7">
    <source>
        <dbReference type="Proteomes" id="UP000004291"/>
    </source>
</evidence>
<dbReference type="SUPFAM" id="SSF53822">
    <property type="entry name" value="Periplasmic binding protein-like I"/>
    <property type="match status" value="1"/>
</dbReference>
<keyword evidence="4" id="KW-0804">Transcription</keyword>
<dbReference type="GO" id="GO:0003700">
    <property type="term" value="F:DNA-binding transcription factor activity"/>
    <property type="evidence" value="ECO:0007669"/>
    <property type="project" value="TreeGrafter"/>
</dbReference>
<dbReference type="PANTHER" id="PTHR30146">
    <property type="entry name" value="LACI-RELATED TRANSCRIPTIONAL REPRESSOR"/>
    <property type="match status" value="1"/>
</dbReference>
<dbReference type="Pfam" id="PF00356">
    <property type="entry name" value="LacI"/>
    <property type="match status" value="1"/>
</dbReference>
<dbReference type="Pfam" id="PF13377">
    <property type="entry name" value="Peripla_BP_3"/>
    <property type="match status" value="1"/>
</dbReference>
<dbReference type="CDD" id="cd01392">
    <property type="entry name" value="HTH_LacI"/>
    <property type="match status" value="1"/>
</dbReference>
<dbReference type="Gene3D" id="3.40.50.2300">
    <property type="match status" value="2"/>
</dbReference>
<dbReference type="PROSITE" id="PS50932">
    <property type="entry name" value="HTH_LACI_2"/>
    <property type="match status" value="1"/>
</dbReference>
<reference evidence="6 7" key="2">
    <citation type="submission" date="2012-06" db="EMBL/GenBank/DDBJ databases">
        <authorList>
            <person name="Fiebig A."/>
        </authorList>
    </citation>
    <scope>NUCLEOTIDE SEQUENCE [LARGE SCALE GENOMIC DNA]</scope>
    <source>
        <strain evidence="6 7">DFL-43</strain>
    </source>
</reference>
<dbReference type="AlphaFoldDB" id="A9D7D6"/>
<keyword evidence="7" id="KW-1185">Reference proteome</keyword>
<dbReference type="Proteomes" id="UP000004291">
    <property type="component" value="Chromosome"/>
</dbReference>
<feature type="domain" description="HTH lacI-type" evidence="5">
    <location>
        <begin position="7"/>
        <end position="61"/>
    </location>
</feature>
<dbReference type="STRING" id="411684.HPDFL43_16316"/>
<dbReference type="EMBL" id="ABIA03000004">
    <property type="protein sequence ID" value="EDQ33057.1"/>
    <property type="molecule type" value="Genomic_DNA"/>
</dbReference>
<dbReference type="InterPro" id="IPR046335">
    <property type="entry name" value="LacI/GalR-like_sensor"/>
</dbReference>
<comment type="caution">
    <text evidence="6">The sequence shown here is derived from an EMBL/GenBank/DDBJ whole genome shotgun (WGS) entry which is preliminary data.</text>
</comment>
<accession>A9D7D6</accession>
<protein>
    <submittedName>
        <fullName evidence="6">Transcriptional regulator</fullName>
    </submittedName>
</protein>
<keyword evidence="3" id="KW-0238">DNA-binding</keyword>
<dbReference type="GO" id="GO:0000976">
    <property type="term" value="F:transcription cis-regulatory region binding"/>
    <property type="evidence" value="ECO:0007669"/>
    <property type="project" value="TreeGrafter"/>
</dbReference>
<evidence type="ECO:0000256" key="4">
    <source>
        <dbReference type="ARBA" id="ARBA00023163"/>
    </source>
</evidence>